<dbReference type="AlphaFoldDB" id="A0A7J7J351"/>
<evidence type="ECO:0000256" key="2">
    <source>
        <dbReference type="ARBA" id="ARBA00010314"/>
    </source>
</evidence>
<dbReference type="GO" id="GO:0000124">
    <property type="term" value="C:SAGA complex"/>
    <property type="evidence" value="ECO:0007669"/>
    <property type="project" value="UniProtKB-ARBA"/>
</dbReference>
<keyword evidence="4" id="KW-0804">Transcription</keyword>
<dbReference type="InterPro" id="IPR009072">
    <property type="entry name" value="Histone-fold"/>
</dbReference>
<dbReference type="PANTHER" id="PTHR21277:SF5">
    <property type="entry name" value="TRANSCRIPTIONAL ADAPTER 1"/>
    <property type="match status" value="1"/>
</dbReference>
<sequence>MGSWFRGKISKEEFDSEARLLFTDNTVRVHNEFLLAMLNRCQSISTTLGSRDLNSRLPAKLDIKSPPPTVLKQKSLKLKAAVKTNFTQRFQPANQLRQVQRLLTPPSSSKITFASSSLSLLPDPGMVEGRLYVAAWETGLENVQSDIYRLISLATEELLKNLVSHVISCRRGYKISQTERVKQYVGVDAPMCYLETAYASQSAADVPNSLLLAQKEEATAVQSLARSGTLMQREEPITARDMFTSLMSNPDVFGSYTIYTLTLERLSSRLYHPQIPDHMTPAG</sequence>
<organism evidence="6 7">
    <name type="scientific">Bugula neritina</name>
    <name type="common">Brown bryozoan</name>
    <name type="synonym">Sertularia neritina</name>
    <dbReference type="NCBI Taxonomy" id="10212"/>
    <lineage>
        <taxon>Eukaryota</taxon>
        <taxon>Metazoa</taxon>
        <taxon>Spiralia</taxon>
        <taxon>Lophotrochozoa</taxon>
        <taxon>Bryozoa</taxon>
        <taxon>Gymnolaemata</taxon>
        <taxon>Cheilostomatida</taxon>
        <taxon>Flustrina</taxon>
        <taxon>Buguloidea</taxon>
        <taxon>Bugulidae</taxon>
        <taxon>Bugula</taxon>
    </lineage>
</organism>
<evidence type="ECO:0000256" key="3">
    <source>
        <dbReference type="ARBA" id="ARBA00023015"/>
    </source>
</evidence>
<evidence type="ECO:0000256" key="5">
    <source>
        <dbReference type="ARBA" id="ARBA00023242"/>
    </source>
</evidence>
<keyword evidence="5" id="KW-0539">Nucleus</keyword>
<keyword evidence="7" id="KW-1185">Reference proteome</keyword>
<dbReference type="GO" id="GO:0005634">
    <property type="term" value="C:nucleus"/>
    <property type="evidence" value="ECO:0007669"/>
    <property type="project" value="UniProtKB-SubCell"/>
</dbReference>
<protein>
    <submittedName>
        <fullName evidence="6">TADA1</fullName>
    </submittedName>
</protein>
<evidence type="ECO:0000313" key="7">
    <source>
        <dbReference type="Proteomes" id="UP000593567"/>
    </source>
</evidence>
<evidence type="ECO:0000256" key="1">
    <source>
        <dbReference type="ARBA" id="ARBA00004123"/>
    </source>
</evidence>
<dbReference type="EMBL" id="VXIV02003162">
    <property type="protein sequence ID" value="KAF6020545.1"/>
    <property type="molecule type" value="Genomic_DNA"/>
</dbReference>
<keyword evidence="3" id="KW-0805">Transcription regulation</keyword>
<evidence type="ECO:0000256" key="4">
    <source>
        <dbReference type="ARBA" id="ARBA00023163"/>
    </source>
</evidence>
<accession>A0A7J7J351</accession>
<dbReference type="GO" id="GO:0003713">
    <property type="term" value="F:transcription coactivator activity"/>
    <property type="evidence" value="ECO:0007669"/>
    <property type="project" value="TreeGrafter"/>
</dbReference>
<evidence type="ECO:0000313" key="6">
    <source>
        <dbReference type="EMBL" id="KAF6020545.1"/>
    </source>
</evidence>
<comment type="subcellular location">
    <subcellularLocation>
        <location evidence="1">Nucleus</location>
    </subcellularLocation>
</comment>
<dbReference type="OrthoDB" id="10264870at2759"/>
<proteinExistence type="inferred from homology"/>
<comment type="similarity">
    <text evidence="2">Belongs to the TADA1 family.</text>
</comment>
<dbReference type="GO" id="GO:0046982">
    <property type="term" value="F:protein heterodimerization activity"/>
    <property type="evidence" value="ECO:0007669"/>
    <property type="project" value="InterPro"/>
</dbReference>
<comment type="caution">
    <text evidence="6">The sequence shown here is derived from an EMBL/GenBank/DDBJ whole genome shotgun (WGS) entry which is preliminary data.</text>
</comment>
<dbReference type="Proteomes" id="UP000593567">
    <property type="component" value="Unassembled WGS sequence"/>
</dbReference>
<dbReference type="PANTHER" id="PTHR21277">
    <property type="entry name" value="TRANSCRIPTIONAL ADAPTER 1"/>
    <property type="match status" value="1"/>
</dbReference>
<reference evidence="6" key="1">
    <citation type="submission" date="2020-06" db="EMBL/GenBank/DDBJ databases">
        <title>Draft genome of Bugula neritina, a colonial animal packing powerful symbionts and potential medicines.</title>
        <authorList>
            <person name="Rayko M."/>
        </authorList>
    </citation>
    <scope>NUCLEOTIDE SEQUENCE [LARGE SCALE GENOMIC DNA]</scope>
    <source>
        <strain evidence="6">Kwan_BN1</strain>
    </source>
</reference>
<dbReference type="InterPro" id="IPR024738">
    <property type="entry name" value="Hfi1/Tada1"/>
</dbReference>
<dbReference type="GO" id="GO:0006357">
    <property type="term" value="P:regulation of transcription by RNA polymerase II"/>
    <property type="evidence" value="ECO:0007669"/>
    <property type="project" value="TreeGrafter"/>
</dbReference>
<gene>
    <name evidence="6" type="ORF">EB796_021136</name>
</gene>
<dbReference type="Gene3D" id="1.10.20.10">
    <property type="entry name" value="Histone, subunit A"/>
    <property type="match status" value="1"/>
</dbReference>
<name>A0A7J7J351_BUGNE</name>